<dbReference type="EC" id="3.1.1.-" evidence="3"/>
<evidence type="ECO:0000256" key="2">
    <source>
        <dbReference type="ARBA" id="ARBA00022801"/>
    </source>
</evidence>
<keyword evidence="2 3" id="KW-0378">Hydrolase</keyword>
<dbReference type="SUPFAM" id="SSF53474">
    <property type="entry name" value="alpha/beta-Hydrolases"/>
    <property type="match status" value="1"/>
</dbReference>
<evidence type="ECO:0000256" key="1">
    <source>
        <dbReference type="ARBA" id="ARBA00005964"/>
    </source>
</evidence>
<sequence>MDVVVDTRSGRLRGETHEGVTRFLGIPYAAPFDGAGWFLPAEPPAPWSGVRDAVVLGPTVPKPGYQGPVAEILTAEPDFPGPECLNLNVWTPDTAGSAPVFVWIHGGAFRNGTGRSPYYDGAAFARDGVVTVTINYRLGALGFLDTGDEHTNLGLRDQIAALRWVQENIAAFGGDPSRVTVAGESAGGMSVGSLLASPHAEGLFAQAVLQSGAAHHALTRETAQKVTAALAQKLGIEPTREAFAGVADNELIAASTALDVEIQSSTDPSTWGEITTNVMIFEPVIDGDVVPRLPIESIRAGAGSAVRVLVGCNADEALFFLVPGGLIDHLPEVALVPTAAKYGLPDPAGAVAAYRAAEADAAPGFLFARIMADWFFGIPTIRIAEARDGGPSETFVYRFDEPSTALDGRLGACHAVELAFVFDNLRAEGVTNLTGPDPSQAVADAAHGAWVRFVHGENPGWAPYGPERTVRVFGGPADGVVTDPDATTRVLWDGVR</sequence>
<feature type="domain" description="Carboxylesterase type B" evidence="4">
    <location>
        <begin position="3"/>
        <end position="321"/>
    </location>
</feature>
<dbReference type="HOGENOM" id="CLU_006586_16_4_11"/>
<dbReference type="ESTHER" id="tsupd-d5up01">
    <property type="family name" value="Carb_B_Bacteria"/>
</dbReference>
<dbReference type="PANTHER" id="PTHR11559">
    <property type="entry name" value="CARBOXYLESTERASE"/>
    <property type="match status" value="1"/>
</dbReference>
<evidence type="ECO:0000259" key="4">
    <source>
        <dbReference type="Pfam" id="PF00135"/>
    </source>
</evidence>
<keyword evidence="6" id="KW-1185">Reference proteome</keyword>
<proteinExistence type="inferred from homology"/>
<gene>
    <name evidence="5" type="ordered locus">Tpau_4141</name>
</gene>
<dbReference type="InterPro" id="IPR029058">
    <property type="entry name" value="AB_hydrolase_fold"/>
</dbReference>
<protein>
    <recommendedName>
        <fullName evidence="3">Carboxylic ester hydrolase</fullName>
        <ecNumber evidence="3">3.1.1.-</ecNumber>
    </recommendedName>
</protein>
<comment type="similarity">
    <text evidence="1 3">Belongs to the type-B carboxylesterase/lipase family.</text>
</comment>
<organism evidence="5 6">
    <name type="scientific">Tsukamurella paurometabola (strain ATCC 8368 / DSM 20162 / CCUG 35730 / CIP 100753 / JCM 10117 / KCTC 9821 / NBRC 16120 / NCIMB 702349 / NCTC 13040)</name>
    <name type="common">Corynebacterium paurometabolum</name>
    <dbReference type="NCBI Taxonomy" id="521096"/>
    <lineage>
        <taxon>Bacteria</taxon>
        <taxon>Bacillati</taxon>
        <taxon>Actinomycetota</taxon>
        <taxon>Actinomycetes</taxon>
        <taxon>Mycobacteriales</taxon>
        <taxon>Tsukamurellaceae</taxon>
        <taxon>Tsukamurella</taxon>
    </lineage>
</organism>
<name>D5UP01_TSUPD</name>
<dbReference type="AlphaFoldDB" id="D5UP01"/>
<dbReference type="KEGG" id="tpr:Tpau_4141"/>
<feature type="domain" description="Carboxylesterase type B" evidence="4">
    <location>
        <begin position="367"/>
        <end position="459"/>
    </location>
</feature>
<dbReference type="GO" id="GO:0016787">
    <property type="term" value="F:hydrolase activity"/>
    <property type="evidence" value="ECO:0007669"/>
    <property type="project" value="UniProtKB-KW"/>
</dbReference>
<dbReference type="eggNOG" id="COG2272">
    <property type="taxonomic scope" value="Bacteria"/>
</dbReference>
<dbReference type="InterPro" id="IPR050309">
    <property type="entry name" value="Type-B_Carboxylest/Lipase"/>
</dbReference>
<dbReference type="PROSITE" id="PS00122">
    <property type="entry name" value="CARBOXYLESTERASE_B_1"/>
    <property type="match status" value="1"/>
</dbReference>
<reference evidence="6" key="1">
    <citation type="submission" date="2010-03" db="EMBL/GenBank/DDBJ databases">
        <title>The complete chromosome of Tsukamurella paurometabola DSM 20162.</title>
        <authorList>
            <consortium name="US DOE Joint Genome Institute (JGI-PGF)"/>
            <person name="Lucas S."/>
            <person name="Copeland A."/>
            <person name="Lapidus A."/>
            <person name="Glavina del Rio T."/>
            <person name="Dalin E."/>
            <person name="Tice H."/>
            <person name="Bruce D."/>
            <person name="Goodwin L."/>
            <person name="Pitluck S."/>
            <person name="Kyrpides N."/>
            <person name="Mavromatis K."/>
            <person name="Ivanova N."/>
            <person name="Mikhailova N."/>
            <person name="Munk A.C."/>
            <person name="Brettin T."/>
            <person name="Detter J.C."/>
            <person name="Tapia R."/>
            <person name="Han C."/>
            <person name="Larimer F."/>
            <person name="Land M."/>
            <person name="Hauser L."/>
            <person name="Markowitz V."/>
            <person name="Cheng J.-F."/>
            <person name="Hugenholtz P."/>
            <person name="Woyke T."/>
            <person name="Wu D."/>
            <person name="Jando M."/>
            <person name="Brambilla E."/>
            <person name="Klenk H.-P."/>
            <person name="Eisen J.A."/>
        </authorList>
    </citation>
    <scope>NUCLEOTIDE SEQUENCE [LARGE SCALE GENOMIC DNA]</scope>
    <source>
        <strain evidence="6">ATCC 8368 / DSM 20162 / CCUG 35730 / CIP 100753 / JCM 10117 / KCTC 9821 / NBRC 16120 / NCIMB 702349 / NCTC 13040</strain>
    </source>
</reference>
<accession>D5UP01</accession>
<dbReference type="RefSeq" id="WP_013128699.1">
    <property type="nucleotide sequence ID" value="NC_014158.1"/>
</dbReference>
<evidence type="ECO:0000313" key="6">
    <source>
        <dbReference type="Proteomes" id="UP000001213"/>
    </source>
</evidence>
<dbReference type="InterPro" id="IPR002018">
    <property type="entry name" value="CarbesteraseB"/>
</dbReference>
<evidence type="ECO:0000313" key="5">
    <source>
        <dbReference type="EMBL" id="ADG80710.1"/>
    </source>
</evidence>
<reference evidence="5 6" key="2">
    <citation type="journal article" date="2011" name="Stand. Genomic Sci.">
        <title>Complete genome sequence of Tsukamurella paurometabola type strain (no. 33).</title>
        <authorList>
            <person name="Munk A.C."/>
            <person name="Lapidus A."/>
            <person name="Lucas S."/>
            <person name="Nolan M."/>
            <person name="Tice H."/>
            <person name="Cheng J.F."/>
            <person name="Del Rio T.G."/>
            <person name="Goodwin L."/>
            <person name="Pitluck S."/>
            <person name="Liolios K."/>
            <person name="Huntemann M."/>
            <person name="Ivanova N."/>
            <person name="Mavromatis K."/>
            <person name="Mikhailova N."/>
            <person name="Pati A."/>
            <person name="Chen A."/>
            <person name="Palaniappan K."/>
            <person name="Tapia R."/>
            <person name="Han C."/>
            <person name="Land M."/>
            <person name="Hauser L."/>
            <person name="Chang Y.J."/>
            <person name="Jeffries C.D."/>
            <person name="Brettin T."/>
            <person name="Yasawong M."/>
            <person name="Brambilla E.M."/>
            <person name="Rohde M."/>
            <person name="Sikorski J."/>
            <person name="Goker M."/>
            <person name="Detter J.C."/>
            <person name="Woyke T."/>
            <person name="Bristow J."/>
            <person name="Eisen J.A."/>
            <person name="Markowitz V."/>
            <person name="Hugenholtz P."/>
            <person name="Kyrpides N.C."/>
            <person name="Klenk H.P."/>
        </authorList>
    </citation>
    <scope>NUCLEOTIDE SEQUENCE [LARGE SCALE GENOMIC DNA]</scope>
    <source>
        <strain evidence="6">ATCC 8368 / DSM 20162 / CCUG 35730 / CIP 100753 / JCM 10117 / KCTC 9821 / NBRC 16120 / NCIMB 702349 / NCTC 13040</strain>
    </source>
</reference>
<dbReference type="Gene3D" id="3.40.50.1820">
    <property type="entry name" value="alpha/beta hydrolase"/>
    <property type="match status" value="1"/>
</dbReference>
<dbReference type="Pfam" id="PF00135">
    <property type="entry name" value="COesterase"/>
    <property type="match status" value="2"/>
</dbReference>
<dbReference type="EMBL" id="CP001966">
    <property type="protein sequence ID" value="ADG80710.1"/>
    <property type="molecule type" value="Genomic_DNA"/>
</dbReference>
<evidence type="ECO:0000256" key="3">
    <source>
        <dbReference type="RuleBase" id="RU361235"/>
    </source>
</evidence>
<dbReference type="InterPro" id="IPR019826">
    <property type="entry name" value="Carboxylesterase_B_AS"/>
</dbReference>
<dbReference type="Proteomes" id="UP000001213">
    <property type="component" value="Chromosome"/>
</dbReference>
<dbReference type="STRING" id="521096.Tpau_4141"/>